<protein>
    <submittedName>
        <fullName evidence="2">Uncharacterized protein</fullName>
    </submittedName>
</protein>
<gene>
    <name evidence="2" type="ORF">SAMN05216469_11168</name>
</gene>
<feature type="signal peptide" evidence="1">
    <location>
        <begin position="1"/>
        <end position="17"/>
    </location>
</feature>
<evidence type="ECO:0000256" key="1">
    <source>
        <dbReference type="SAM" id="SignalP"/>
    </source>
</evidence>
<feature type="chain" id="PRO_5039036656" evidence="1">
    <location>
        <begin position="18"/>
        <end position="626"/>
    </location>
</feature>
<reference evidence="2 3" key="1">
    <citation type="submission" date="2016-10" db="EMBL/GenBank/DDBJ databases">
        <authorList>
            <person name="de Groot N.N."/>
        </authorList>
    </citation>
    <scope>NUCLEOTIDE SEQUENCE [LARGE SCALE GENOMIC DNA]</scope>
    <source>
        <strain evidence="2 3">KH2T6</strain>
    </source>
</reference>
<dbReference type="EMBL" id="FOAT01000011">
    <property type="protein sequence ID" value="SEL08703.1"/>
    <property type="molecule type" value="Genomic_DNA"/>
</dbReference>
<dbReference type="RefSeq" id="WP_074834122.1">
    <property type="nucleotide sequence ID" value="NZ_FOAT01000011.1"/>
</dbReference>
<sequence>MKKIFCFLFLCFFSSFAFYISAFALDVPAESFSLVGADYNAGEDYCNSFSSIGGSVPSGYSLACIVVEPHDFSNGHTRARYFYLPSSCTQLTFYTDSSGRVVLSKSPNSSSFYEVVNRFDFDSQQFNVSSGGGYVSSFSSPDANWLFISYLQVLDENGNVFIPDALPQFHLNLLSISDQLHYNVSNVSSDIGSIDYYLFPSSFPASGGAVRNIITSPVAISEIPASVYYEIENDGFASVIDTAFDVYNSVHGLMPAVTFYSHSSVSRLNRIFDVSSYSLPYVKLGTYNINGHFGVSGGGQYLDLNKIANNSSGVYAYDNLCIIAVGHKNERDFIARVDFNVSSLRNSSVVPPNDVIDSNTYQGGTITDLQELANYLKYLFENSDHNLSVEFHNFTAYIQHIPWKSMIEEGIYYGFSDVIPRLQDLVFDTDFDLPSLMNELAPLLQNNQLSLPDLTGALAPYFNGLDITPTGNFAGLLGNMNNNFQLHLDSLFDDINNSVTDLSTDLHDSVTDLSTEINNNTTEIFVPDLDDMNDRLELSGTLLSNKFKFVDDVKDNLEDVRDTIANSSESPPDWHFTVFGVRLFLVDWSVYEPYRGTVKNIFVCIAYILLFKHIYKTIPLNGGDDS</sequence>
<organism evidence="2 3">
    <name type="scientific">Ruminococcus albus</name>
    <dbReference type="NCBI Taxonomy" id="1264"/>
    <lineage>
        <taxon>Bacteria</taxon>
        <taxon>Bacillati</taxon>
        <taxon>Bacillota</taxon>
        <taxon>Clostridia</taxon>
        <taxon>Eubacteriales</taxon>
        <taxon>Oscillospiraceae</taxon>
        <taxon>Ruminococcus</taxon>
    </lineage>
</organism>
<dbReference type="Proteomes" id="UP000186015">
    <property type="component" value="Unassembled WGS sequence"/>
</dbReference>
<evidence type="ECO:0000313" key="2">
    <source>
        <dbReference type="EMBL" id="SEL08703.1"/>
    </source>
</evidence>
<accession>A0A1H7MBX9</accession>
<dbReference type="AlphaFoldDB" id="A0A1H7MBX9"/>
<proteinExistence type="predicted"/>
<name>A0A1H7MBX9_RUMAL</name>
<keyword evidence="1" id="KW-0732">Signal</keyword>
<evidence type="ECO:0000313" key="3">
    <source>
        <dbReference type="Proteomes" id="UP000186015"/>
    </source>
</evidence>